<evidence type="ECO:0000256" key="1">
    <source>
        <dbReference type="ARBA" id="ARBA00023125"/>
    </source>
</evidence>
<dbReference type="PANTHER" id="PTHR46797">
    <property type="entry name" value="HTH-TYPE TRANSCRIPTIONAL REGULATOR"/>
    <property type="match status" value="1"/>
</dbReference>
<organism evidence="3 5">
    <name type="scientific">Pseudomonas costantinii</name>
    <dbReference type="NCBI Taxonomy" id="168469"/>
    <lineage>
        <taxon>Bacteria</taxon>
        <taxon>Pseudomonadati</taxon>
        <taxon>Pseudomonadota</taxon>
        <taxon>Gammaproteobacteria</taxon>
        <taxon>Pseudomonadales</taxon>
        <taxon>Pseudomonadaceae</taxon>
        <taxon>Pseudomonas</taxon>
    </lineage>
</organism>
<name>A0A1S2UHM8_9PSED</name>
<dbReference type="AlphaFoldDB" id="A0A1S2UHM8"/>
<dbReference type="GO" id="GO:0005829">
    <property type="term" value="C:cytosol"/>
    <property type="evidence" value="ECO:0007669"/>
    <property type="project" value="TreeGrafter"/>
</dbReference>
<dbReference type="InterPro" id="IPR050807">
    <property type="entry name" value="TransReg_Diox_bact_type"/>
</dbReference>
<dbReference type="Pfam" id="PF01381">
    <property type="entry name" value="HTH_3"/>
    <property type="match status" value="1"/>
</dbReference>
<sequence length="151" mass="16549">MYHPKGFPSRLVRLRADAGMTQRDLAKASGLSVPQIGRYEMGTSVPRMTALVKLSKALGCEVEKLQDVDDQPEVLEMALVAEGKKDLVLALPKSTIENLQGEAAKHGVTQEIMLNAIIDLFHAEARGEKTTIEEVIANVVEESKSWPPMPQ</sequence>
<dbReference type="EMBL" id="FNTS01000002">
    <property type="protein sequence ID" value="SEE54286.1"/>
    <property type="molecule type" value="Genomic_DNA"/>
</dbReference>
<dbReference type="CDD" id="cd00093">
    <property type="entry name" value="HTH_XRE"/>
    <property type="match status" value="1"/>
</dbReference>
<accession>A0A1S2UHM8</accession>
<dbReference type="Proteomes" id="UP000181661">
    <property type="component" value="Unassembled WGS sequence"/>
</dbReference>
<dbReference type="GO" id="GO:0003700">
    <property type="term" value="F:DNA-binding transcription factor activity"/>
    <property type="evidence" value="ECO:0007669"/>
    <property type="project" value="TreeGrafter"/>
</dbReference>
<dbReference type="SMART" id="SM00530">
    <property type="entry name" value="HTH_XRE"/>
    <property type="match status" value="1"/>
</dbReference>
<dbReference type="InterPro" id="IPR010982">
    <property type="entry name" value="Lambda_DNA-bd_dom_sf"/>
</dbReference>
<feature type="domain" description="HTH cro/C1-type" evidence="2">
    <location>
        <begin position="11"/>
        <end position="65"/>
    </location>
</feature>
<dbReference type="PANTHER" id="PTHR46797:SF1">
    <property type="entry name" value="METHYLPHOSPHONATE SYNTHASE"/>
    <property type="match status" value="1"/>
</dbReference>
<protein>
    <submittedName>
        <fullName evidence="4">Transcriptional regulator, contains XRE-family HTH domain</fullName>
    </submittedName>
</protein>
<evidence type="ECO:0000313" key="3">
    <source>
        <dbReference type="EMBL" id="OIN45967.1"/>
    </source>
</evidence>
<gene>
    <name evidence="3" type="ORF">BFL40_27410</name>
    <name evidence="4" type="ORF">SAMN04515675_6145</name>
</gene>
<keyword evidence="6" id="KW-1185">Reference proteome</keyword>
<dbReference type="GO" id="GO:0003677">
    <property type="term" value="F:DNA binding"/>
    <property type="evidence" value="ECO:0007669"/>
    <property type="project" value="UniProtKB-KW"/>
</dbReference>
<keyword evidence="1" id="KW-0238">DNA-binding</keyword>
<dbReference type="Proteomes" id="UP000182179">
    <property type="component" value="Unassembled WGS sequence"/>
</dbReference>
<dbReference type="SUPFAM" id="SSF47413">
    <property type="entry name" value="lambda repressor-like DNA-binding domains"/>
    <property type="match status" value="1"/>
</dbReference>
<reference evidence="4 6" key="2">
    <citation type="submission" date="2016-10" db="EMBL/GenBank/DDBJ databases">
        <authorList>
            <person name="Varghese N."/>
            <person name="Submissions S."/>
        </authorList>
    </citation>
    <scope>NUCLEOTIDE SEQUENCE [LARGE SCALE GENOMIC DNA]</scope>
    <source>
        <strain evidence="4 6">BS2773</strain>
    </source>
</reference>
<reference evidence="3 5" key="1">
    <citation type="submission" date="2016-08" db="EMBL/GenBank/DDBJ databases">
        <title>Draft genome sequence of Pseudomonas costantinii LMG 22119, type strain isolated from cultivated mushroom (Agaricus bisporus) sporophores.</title>
        <authorList>
            <person name="Tambong J.T."/>
        </authorList>
    </citation>
    <scope>NUCLEOTIDE SEQUENCE [LARGE SCALE GENOMIC DNA]</scope>
    <source>
        <strain evidence="3 5">LMG 22119</strain>
    </source>
</reference>
<comment type="caution">
    <text evidence="3">The sequence shown here is derived from an EMBL/GenBank/DDBJ whole genome shotgun (WGS) entry which is preliminary data.</text>
</comment>
<dbReference type="InterPro" id="IPR001387">
    <property type="entry name" value="Cro/C1-type_HTH"/>
</dbReference>
<evidence type="ECO:0000313" key="6">
    <source>
        <dbReference type="Proteomes" id="UP000182179"/>
    </source>
</evidence>
<dbReference type="EMBL" id="MDDR01000052">
    <property type="protein sequence ID" value="OIN45967.1"/>
    <property type="molecule type" value="Genomic_DNA"/>
</dbReference>
<proteinExistence type="predicted"/>
<evidence type="ECO:0000259" key="2">
    <source>
        <dbReference type="PROSITE" id="PS50943"/>
    </source>
</evidence>
<dbReference type="RefSeq" id="WP_071486872.1">
    <property type="nucleotide sequence ID" value="NZ_MDDR01000052.1"/>
</dbReference>
<evidence type="ECO:0000313" key="4">
    <source>
        <dbReference type="EMBL" id="SEE54286.1"/>
    </source>
</evidence>
<evidence type="ECO:0000313" key="5">
    <source>
        <dbReference type="Proteomes" id="UP000181661"/>
    </source>
</evidence>
<dbReference type="Gene3D" id="1.10.260.40">
    <property type="entry name" value="lambda repressor-like DNA-binding domains"/>
    <property type="match status" value="1"/>
</dbReference>
<dbReference type="PROSITE" id="PS50943">
    <property type="entry name" value="HTH_CROC1"/>
    <property type="match status" value="1"/>
</dbReference>